<dbReference type="AlphaFoldDB" id="E9HRF5"/>
<evidence type="ECO:0000256" key="1">
    <source>
        <dbReference type="SAM" id="MobiDB-lite"/>
    </source>
</evidence>
<dbReference type="KEGG" id="dpx:DAPPUDRAFT_264357"/>
<name>E9HRF5_DAPPU</name>
<reference evidence="2 3" key="1">
    <citation type="journal article" date="2011" name="Science">
        <title>The ecoresponsive genome of Daphnia pulex.</title>
        <authorList>
            <person name="Colbourne J.K."/>
            <person name="Pfrender M.E."/>
            <person name="Gilbert D."/>
            <person name="Thomas W.K."/>
            <person name="Tucker A."/>
            <person name="Oakley T.H."/>
            <person name="Tokishita S."/>
            <person name="Aerts A."/>
            <person name="Arnold G.J."/>
            <person name="Basu M.K."/>
            <person name="Bauer D.J."/>
            <person name="Caceres C.E."/>
            <person name="Carmel L."/>
            <person name="Casola C."/>
            <person name="Choi J.H."/>
            <person name="Detter J.C."/>
            <person name="Dong Q."/>
            <person name="Dusheyko S."/>
            <person name="Eads B.D."/>
            <person name="Frohlich T."/>
            <person name="Geiler-Samerotte K.A."/>
            <person name="Gerlach D."/>
            <person name="Hatcher P."/>
            <person name="Jogdeo S."/>
            <person name="Krijgsveld J."/>
            <person name="Kriventseva E.V."/>
            <person name="Kultz D."/>
            <person name="Laforsch C."/>
            <person name="Lindquist E."/>
            <person name="Lopez J."/>
            <person name="Manak J.R."/>
            <person name="Muller J."/>
            <person name="Pangilinan J."/>
            <person name="Patwardhan R.P."/>
            <person name="Pitluck S."/>
            <person name="Pritham E.J."/>
            <person name="Rechtsteiner A."/>
            <person name="Rho M."/>
            <person name="Rogozin I.B."/>
            <person name="Sakarya O."/>
            <person name="Salamov A."/>
            <person name="Schaack S."/>
            <person name="Shapiro H."/>
            <person name="Shiga Y."/>
            <person name="Skalitzky C."/>
            <person name="Smith Z."/>
            <person name="Souvorov A."/>
            <person name="Sung W."/>
            <person name="Tang Z."/>
            <person name="Tsuchiya D."/>
            <person name="Tu H."/>
            <person name="Vos H."/>
            <person name="Wang M."/>
            <person name="Wolf Y.I."/>
            <person name="Yamagata H."/>
            <person name="Yamada T."/>
            <person name="Ye Y."/>
            <person name="Shaw J.R."/>
            <person name="Andrews J."/>
            <person name="Crease T.J."/>
            <person name="Tang H."/>
            <person name="Lucas S.M."/>
            <person name="Robertson H.M."/>
            <person name="Bork P."/>
            <person name="Koonin E.V."/>
            <person name="Zdobnov E.M."/>
            <person name="Grigoriev I.V."/>
            <person name="Lynch M."/>
            <person name="Boore J.L."/>
        </authorList>
    </citation>
    <scope>NUCLEOTIDE SEQUENCE [LARGE SCALE GENOMIC DNA]</scope>
</reference>
<organism evidence="2 3">
    <name type="scientific">Daphnia pulex</name>
    <name type="common">Water flea</name>
    <dbReference type="NCBI Taxonomy" id="6669"/>
    <lineage>
        <taxon>Eukaryota</taxon>
        <taxon>Metazoa</taxon>
        <taxon>Ecdysozoa</taxon>
        <taxon>Arthropoda</taxon>
        <taxon>Crustacea</taxon>
        <taxon>Branchiopoda</taxon>
        <taxon>Diplostraca</taxon>
        <taxon>Cladocera</taxon>
        <taxon>Anomopoda</taxon>
        <taxon>Daphniidae</taxon>
        <taxon>Daphnia</taxon>
    </lineage>
</organism>
<accession>E9HRF5</accession>
<keyword evidence="3" id="KW-1185">Reference proteome</keyword>
<dbReference type="Proteomes" id="UP000000305">
    <property type="component" value="Unassembled WGS sequence"/>
</dbReference>
<evidence type="ECO:0000313" key="2">
    <source>
        <dbReference type="EMBL" id="EFX65695.1"/>
    </source>
</evidence>
<feature type="region of interest" description="Disordered" evidence="1">
    <location>
        <begin position="36"/>
        <end position="62"/>
    </location>
</feature>
<sequence length="95" mass="10848">MNSLLVCVIYSFHSSSDKVHQLVGQIEKLIETERAEQVLSREEQPAELQEEPQEPAPSAPKYNLMEEIYGRNWAKTASDEYLPSSDCTVEYANEK</sequence>
<dbReference type="InParanoid" id="E9HRF5"/>
<protein>
    <submittedName>
        <fullName evidence="2">Uncharacterized protein</fullName>
    </submittedName>
</protein>
<evidence type="ECO:0000313" key="3">
    <source>
        <dbReference type="Proteomes" id="UP000000305"/>
    </source>
</evidence>
<dbReference type="EMBL" id="GL732734">
    <property type="protein sequence ID" value="EFX65695.1"/>
    <property type="molecule type" value="Genomic_DNA"/>
</dbReference>
<proteinExistence type="predicted"/>
<dbReference type="HOGENOM" id="CLU_2374890_0_0_1"/>
<gene>
    <name evidence="2" type="ORF">DAPPUDRAFT_264357</name>
</gene>